<dbReference type="GO" id="GO:0006508">
    <property type="term" value="P:proteolysis"/>
    <property type="evidence" value="ECO:0007669"/>
    <property type="project" value="UniProtKB-KW"/>
</dbReference>
<evidence type="ECO:0000256" key="6">
    <source>
        <dbReference type="ARBA" id="ARBA00022750"/>
    </source>
</evidence>
<comment type="similarity">
    <text evidence="3 9">Belongs to the peptidase A1 family.</text>
</comment>
<feature type="signal peptide" evidence="11">
    <location>
        <begin position="1"/>
        <end position="19"/>
    </location>
</feature>
<gene>
    <name evidence="13" type="ORF">N7460_011848</name>
</gene>
<evidence type="ECO:0000313" key="14">
    <source>
        <dbReference type="Proteomes" id="UP001219568"/>
    </source>
</evidence>
<keyword evidence="9" id="KW-0645">Protease</keyword>
<evidence type="ECO:0000259" key="12">
    <source>
        <dbReference type="PROSITE" id="PS51767"/>
    </source>
</evidence>
<accession>A0AAD6I1C6</accession>
<keyword evidence="14" id="KW-1185">Reference proteome</keyword>
<evidence type="ECO:0000256" key="7">
    <source>
        <dbReference type="ARBA" id="ARBA00022801"/>
    </source>
</evidence>
<dbReference type="PROSITE" id="PS51767">
    <property type="entry name" value="PEPTIDASE_A1"/>
    <property type="match status" value="1"/>
</dbReference>
<evidence type="ECO:0000256" key="1">
    <source>
        <dbReference type="ARBA" id="ARBA00000043"/>
    </source>
</evidence>
<proteinExistence type="inferred from homology"/>
<dbReference type="EMBL" id="JAQJZL010000015">
    <property type="protein sequence ID" value="KAJ6027031.1"/>
    <property type="molecule type" value="Genomic_DNA"/>
</dbReference>
<comment type="subunit">
    <text evidence="4">Monomer.</text>
</comment>
<evidence type="ECO:0000313" key="13">
    <source>
        <dbReference type="EMBL" id="KAJ6027031.1"/>
    </source>
</evidence>
<dbReference type="InterPro" id="IPR001461">
    <property type="entry name" value="Aspartic_peptidase_A1"/>
</dbReference>
<evidence type="ECO:0000256" key="11">
    <source>
        <dbReference type="SAM" id="SignalP"/>
    </source>
</evidence>
<dbReference type="InterPro" id="IPR034164">
    <property type="entry name" value="Pepsin-like_dom"/>
</dbReference>
<dbReference type="Proteomes" id="UP001219568">
    <property type="component" value="Unassembled WGS sequence"/>
</dbReference>
<sequence length="419" mass="45321">MRPFHTLFAFQMAVSGATALSSTTIPLVSTEFGTVFDAPVKIGNQTFQLLVDTGSSDTYVMKSGYTCINATDNLETPQEDCLYSNKTYHISSTYKRIPNHIFGIQYGAGLASGIMAIEDVSIGDVTTRGQKIAIADHSNPMGDKVNSGLLGLAYPSITSAHPANKTDNTTYWFNRLPYDPLVNTMHQQGLIEPYFSLALSRGPQNKSTAFGGYLTLGGLPPVNHNPEFAVVPAEITETLPLNYTSGKRVRSYWTTTIREVSFGLSLNNLTTNSTSFQAFIDSGNYLTYLPSAVVDPINALIDPSAMYNPEYEAYIVDCAAKTPEFGLKIGNQTFFHNGSDLIFQTSAGVCMSSLVSSESVSIGDVTLNILGVSFLKNVVAVFDFGRNEMRFAKRLDGNGNSTESSGIGRDSSSFSAVLE</sequence>
<comment type="function">
    <text evidence="2">Secreted aspartic endopeptidase that allows assimilation of proteinaceous substrates. The scissile peptide bond is attacked by a nucleophilic water molecule activated by two aspartic residues in the active site. Shows a broad primary substrate specificity. Favors hydrophobic residues at the P1 and P1' positions, but can also activate trypsinogen and hydrolyze the B chain of insulin between positions 'Gly-20' and 'Glu-21'.</text>
</comment>
<reference evidence="13" key="1">
    <citation type="journal article" date="2023" name="IMA Fungus">
        <title>Comparative genomic study of the Penicillium genus elucidates a diverse pangenome and 15 lateral gene transfer events.</title>
        <authorList>
            <person name="Petersen C."/>
            <person name="Sorensen T."/>
            <person name="Nielsen M.R."/>
            <person name="Sondergaard T.E."/>
            <person name="Sorensen J.L."/>
            <person name="Fitzpatrick D.A."/>
            <person name="Frisvad J.C."/>
            <person name="Nielsen K.L."/>
        </authorList>
    </citation>
    <scope>NUCLEOTIDE SEQUENCE</scope>
    <source>
        <strain evidence="13">IBT 15450</strain>
    </source>
</reference>
<feature type="active site" evidence="8">
    <location>
        <position position="52"/>
    </location>
</feature>
<dbReference type="Pfam" id="PF00026">
    <property type="entry name" value="Asp"/>
    <property type="match status" value="1"/>
</dbReference>
<reference evidence="13" key="2">
    <citation type="submission" date="2023-01" db="EMBL/GenBank/DDBJ databases">
        <authorList>
            <person name="Petersen C."/>
        </authorList>
    </citation>
    <scope>NUCLEOTIDE SEQUENCE</scope>
    <source>
        <strain evidence="13">IBT 15450</strain>
    </source>
</reference>
<dbReference type="PROSITE" id="PS00141">
    <property type="entry name" value="ASP_PROTEASE"/>
    <property type="match status" value="1"/>
</dbReference>
<evidence type="ECO:0000256" key="2">
    <source>
        <dbReference type="ARBA" id="ARBA00002983"/>
    </source>
</evidence>
<name>A0AAD6I1C6_PENCN</name>
<dbReference type="Gene3D" id="2.40.70.10">
    <property type="entry name" value="Acid Proteases"/>
    <property type="match status" value="2"/>
</dbReference>
<evidence type="ECO:0000256" key="4">
    <source>
        <dbReference type="ARBA" id="ARBA00011245"/>
    </source>
</evidence>
<evidence type="ECO:0000256" key="5">
    <source>
        <dbReference type="ARBA" id="ARBA00013206"/>
    </source>
</evidence>
<dbReference type="CDD" id="cd05471">
    <property type="entry name" value="pepsin_like"/>
    <property type="match status" value="1"/>
</dbReference>
<dbReference type="PANTHER" id="PTHR47966">
    <property type="entry name" value="BETA-SITE APP-CLEAVING ENZYME, ISOFORM A-RELATED"/>
    <property type="match status" value="1"/>
</dbReference>
<feature type="compositionally biased region" description="Low complexity" evidence="10">
    <location>
        <begin position="401"/>
        <end position="419"/>
    </location>
</feature>
<feature type="region of interest" description="Disordered" evidence="10">
    <location>
        <begin position="398"/>
        <end position="419"/>
    </location>
</feature>
<comment type="caution">
    <text evidence="13">The sequence shown here is derived from an EMBL/GenBank/DDBJ whole genome shotgun (WGS) entry which is preliminary data.</text>
</comment>
<evidence type="ECO:0000256" key="9">
    <source>
        <dbReference type="RuleBase" id="RU000454"/>
    </source>
</evidence>
<keyword evidence="7 9" id="KW-0378">Hydrolase</keyword>
<keyword evidence="11" id="KW-0732">Signal</keyword>
<dbReference type="EC" id="3.4.23.20" evidence="5"/>
<dbReference type="AlphaFoldDB" id="A0AAD6I1C6"/>
<keyword evidence="6 9" id="KW-0064">Aspartyl protease</keyword>
<dbReference type="SUPFAM" id="SSF50630">
    <property type="entry name" value="Acid proteases"/>
    <property type="match status" value="1"/>
</dbReference>
<evidence type="ECO:0000256" key="8">
    <source>
        <dbReference type="PIRSR" id="PIRSR601461-1"/>
    </source>
</evidence>
<protein>
    <recommendedName>
        <fullName evidence="5">penicillopepsin</fullName>
        <ecNumber evidence="5">3.4.23.20</ecNumber>
    </recommendedName>
</protein>
<comment type="catalytic activity">
    <reaction evidence="1">
        <text>Hydrolysis of proteins with broad specificity similar to that of pepsin A, preferring hydrophobic residues at P1 and P1', but also cleaving 20-Gly-|-Glu-21 in the B chain of insulin. Clots milk, and activates trypsinogen.</text>
        <dbReference type="EC" id="3.4.23.20"/>
    </reaction>
</comment>
<dbReference type="GO" id="GO:0004190">
    <property type="term" value="F:aspartic-type endopeptidase activity"/>
    <property type="evidence" value="ECO:0007669"/>
    <property type="project" value="UniProtKB-KW"/>
</dbReference>
<feature type="domain" description="Peptidase A1" evidence="12">
    <location>
        <begin position="36"/>
        <end position="392"/>
    </location>
</feature>
<evidence type="ECO:0000256" key="10">
    <source>
        <dbReference type="SAM" id="MobiDB-lite"/>
    </source>
</evidence>
<feature type="chain" id="PRO_5042006994" description="penicillopepsin" evidence="11">
    <location>
        <begin position="20"/>
        <end position="419"/>
    </location>
</feature>
<organism evidence="13 14">
    <name type="scientific">Penicillium canescens</name>
    <dbReference type="NCBI Taxonomy" id="5083"/>
    <lineage>
        <taxon>Eukaryota</taxon>
        <taxon>Fungi</taxon>
        <taxon>Dikarya</taxon>
        <taxon>Ascomycota</taxon>
        <taxon>Pezizomycotina</taxon>
        <taxon>Eurotiomycetes</taxon>
        <taxon>Eurotiomycetidae</taxon>
        <taxon>Eurotiales</taxon>
        <taxon>Aspergillaceae</taxon>
        <taxon>Penicillium</taxon>
    </lineage>
</organism>
<dbReference type="PANTHER" id="PTHR47966:SF47">
    <property type="entry name" value="ENDOPEPTIDASE, PUTATIVE (AFU_ORTHOLOGUE AFUA_3G01220)-RELATED"/>
    <property type="match status" value="1"/>
</dbReference>
<dbReference type="InterPro" id="IPR033121">
    <property type="entry name" value="PEPTIDASE_A1"/>
</dbReference>
<dbReference type="GO" id="GO:0000324">
    <property type="term" value="C:fungal-type vacuole"/>
    <property type="evidence" value="ECO:0007669"/>
    <property type="project" value="TreeGrafter"/>
</dbReference>
<dbReference type="PRINTS" id="PR00792">
    <property type="entry name" value="PEPSIN"/>
</dbReference>
<dbReference type="InterPro" id="IPR021109">
    <property type="entry name" value="Peptidase_aspartic_dom_sf"/>
</dbReference>
<feature type="active site" evidence="8">
    <location>
        <position position="281"/>
    </location>
</feature>
<dbReference type="InterPro" id="IPR001969">
    <property type="entry name" value="Aspartic_peptidase_AS"/>
</dbReference>
<evidence type="ECO:0000256" key="3">
    <source>
        <dbReference type="ARBA" id="ARBA00007447"/>
    </source>
</evidence>